<feature type="compositionally biased region" description="Polar residues" evidence="1">
    <location>
        <begin position="402"/>
        <end position="411"/>
    </location>
</feature>
<dbReference type="OrthoDB" id="5395992at2759"/>
<feature type="region of interest" description="Disordered" evidence="1">
    <location>
        <begin position="1"/>
        <end position="227"/>
    </location>
</feature>
<accession>A0A8H3PJN7</accession>
<feature type="compositionally biased region" description="Polar residues" evidence="1">
    <location>
        <begin position="131"/>
        <end position="147"/>
    </location>
</feature>
<comment type="caution">
    <text evidence="2">The sequence shown here is derived from an EMBL/GenBank/DDBJ whole genome shotgun (WGS) entry which is preliminary data.</text>
</comment>
<feature type="region of interest" description="Disordered" evidence="1">
    <location>
        <begin position="369"/>
        <end position="426"/>
    </location>
</feature>
<feature type="region of interest" description="Disordered" evidence="1">
    <location>
        <begin position="284"/>
        <end position="343"/>
    </location>
</feature>
<feature type="compositionally biased region" description="Basic residues" evidence="1">
    <location>
        <begin position="302"/>
        <end position="314"/>
    </location>
</feature>
<sequence>MSSISPISPLSPVSPISPALSSAKPPHLVLNQHSSSLSGMEIAVPSPLTPRFRDSRARSSKALPPTPTNASVPHSRHSAPTSRKATSAYNNPKEERCGTPMTPRKPSTPYTKLKEEKTRTPRFALQDDAIASNTFLTPPETRSSTSKIPDKVPPRPQPTRDVQTLGGSDFPTQRQPSGNSIFTEWKAPKYEYSDDEYGSSLPASRKASSRGSWAPSERTQSAEERARDYTSVLPAFVPESVYSESGILPSEMSARITDVFDGSLMPAALVLSGNSEDRNLLSQFSSSDSDVDSLHDESKPSLKSRAKRAFHSRKASQERKEKALVDLKQSQHSQVGELTTPKRASIQNGIDEMYNTLTVLYSPAKPKIKRDSANFSSKSEAITGDLRRPAAHVTPHQKSGKRSWNSPTNSPSPGPKKDESVGKKLASVFQNGAMAVGYDRGKEQRIKTAEWRSQMKRKIVLVRPES</sequence>
<dbReference type="AlphaFoldDB" id="A0A8H3PJN7"/>
<dbReference type="Proteomes" id="UP000664203">
    <property type="component" value="Unassembled WGS sequence"/>
</dbReference>
<keyword evidence="3" id="KW-1185">Reference proteome</keyword>
<organism evidence="2 3">
    <name type="scientific">Alectoria fallacina</name>
    <dbReference type="NCBI Taxonomy" id="1903189"/>
    <lineage>
        <taxon>Eukaryota</taxon>
        <taxon>Fungi</taxon>
        <taxon>Dikarya</taxon>
        <taxon>Ascomycota</taxon>
        <taxon>Pezizomycotina</taxon>
        <taxon>Lecanoromycetes</taxon>
        <taxon>OSLEUM clade</taxon>
        <taxon>Lecanoromycetidae</taxon>
        <taxon>Lecanorales</taxon>
        <taxon>Lecanorineae</taxon>
        <taxon>Parmeliaceae</taxon>
        <taxon>Alectoria</taxon>
    </lineage>
</organism>
<proteinExistence type="predicted"/>
<feature type="compositionally biased region" description="Polar residues" evidence="1">
    <location>
        <begin position="68"/>
        <end position="90"/>
    </location>
</feature>
<feature type="compositionally biased region" description="Low complexity" evidence="1">
    <location>
        <begin position="1"/>
        <end position="23"/>
    </location>
</feature>
<dbReference type="EMBL" id="CAJPDR010000772">
    <property type="protein sequence ID" value="CAF9942558.1"/>
    <property type="molecule type" value="Genomic_DNA"/>
</dbReference>
<protein>
    <submittedName>
        <fullName evidence="2">Uncharacterized protein</fullName>
    </submittedName>
</protein>
<evidence type="ECO:0000313" key="2">
    <source>
        <dbReference type="EMBL" id="CAF9942558.1"/>
    </source>
</evidence>
<evidence type="ECO:0000256" key="1">
    <source>
        <dbReference type="SAM" id="MobiDB-lite"/>
    </source>
</evidence>
<name>A0A8H3PJN7_9LECA</name>
<gene>
    <name evidence="2" type="ORF">ALECFALPRED_009818</name>
</gene>
<reference evidence="2" key="1">
    <citation type="submission" date="2021-03" db="EMBL/GenBank/DDBJ databases">
        <authorList>
            <person name="Tagirdzhanova G."/>
        </authorList>
    </citation>
    <scope>NUCLEOTIDE SEQUENCE</scope>
</reference>
<evidence type="ECO:0000313" key="3">
    <source>
        <dbReference type="Proteomes" id="UP000664203"/>
    </source>
</evidence>
<feature type="compositionally biased region" description="Polar residues" evidence="1">
    <location>
        <begin position="328"/>
        <end position="337"/>
    </location>
</feature>
<feature type="compositionally biased region" description="Basic and acidic residues" evidence="1">
    <location>
        <begin position="315"/>
        <end position="325"/>
    </location>
</feature>
<feature type="compositionally biased region" description="Polar residues" evidence="1">
    <location>
        <begin position="160"/>
        <end position="182"/>
    </location>
</feature>